<reference evidence="6" key="1">
    <citation type="journal article" date="2014" name="Front. Microbiol.">
        <title>High frequency of phylogenetically diverse reductive dehalogenase-homologous genes in deep subseafloor sedimentary metagenomes.</title>
        <authorList>
            <person name="Kawai M."/>
            <person name="Futagami T."/>
            <person name="Toyoda A."/>
            <person name="Takaki Y."/>
            <person name="Nishi S."/>
            <person name="Hori S."/>
            <person name="Arai W."/>
            <person name="Tsubouchi T."/>
            <person name="Morono Y."/>
            <person name="Uchiyama I."/>
            <person name="Ito T."/>
            <person name="Fujiyama A."/>
            <person name="Inagaki F."/>
            <person name="Takami H."/>
        </authorList>
    </citation>
    <scope>NUCLEOTIDE SEQUENCE</scope>
    <source>
        <strain evidence="6">Expedition CK06-06</strain>
    </source>
</reference>
<feature type="transmembrane region" description="Helical" evidence="4">
    <location>
        <begin position="6"/>
        <end position="26"/>
    </location>
</feature>
<dbReference type="Pfam" id="PF13458">
    <property type="entry name" value="Peripla_BP_6"/>
    <property type="match status" value="1"/>
</dbReference>
<protein>
    <recommendedName>
        <fullName evidence="5">Leucine-binding protein domain-containing protein</fullName>
    </recommendedName>
</protein>
<evidence type="ECO:0000256" key="1">
    <source>
        <dbReference type="ARBA" id="ARBA00022448"/>
    </source>
</evidence>
<dbReference type="PANTHER" id="PTHR30483">
    <property type="entry name" value="LEUCINE-SPECIFIC-BINDING PROTEIN"/>
    <property type="match status" value="1"/>
</dbReference>
<dbReference type="Gene3D" id="3.40.50.2300">
    <property type="match status" value="1"/>
</dbReference>
<keyword evidence="4" id="KW-0472">Membrane</keyword>
<keyword evidence="4" id="KW-0812">Transmembrane</keyword>
<comment type="caution">
    <text evidence="6">The sequence shown here is derived from an EMBL/GenBank/DDBJ whole genome shotgun (WGS) entry which is preliminary data.</text>
</comment>
<dbReference type="InterPro" id="IPR028081">
    <property type="entry name" value="Leu-bd"/>
</dbReference>
<sequence length="212" mass="22590">MNKTLQIIIGIIIIVIIVVLVVIFGGEREEKEAIKIGVVGHFTGEYATYGVPMKNAVELAVEEINENDGIDGRPIRLIIEDDVGNSSNAASAMNKLINVDGVNYIISAQGSAATSAITPIAQSNKRILVITLASAPGLTSVGEYVFRSVPSDAYQGIKIANFIDNSLSARKVAGLYVNDAYGVGIRDVVQKNIKTSLVVQEMFSSGATDFRS</sequence>
<feature type="non-terminal residue" evidence="6">
    <location>
        <position position="212"/>
    </location>
</feature>
<dbReference type="InterPro" id="IPR028082">
    <property type="entry name" value="Peripla_BP_I"/>
</dbReference>
<dbReference type="PRINTS" id="PR00337">
    <property type="entry name" value="LEUILEVALBP"/>
</dbReference>
<dbReference type="InterPro" id="IPR000709">
    <property type="entry name" value="Leu_Ile_Val-bd"/>
</dbReference>
<dbReference type="AlphaFoldDB" id="X1GDS1"/>
<evidence type="ECO:0000256" key="4">
    <source>
        <dbReference type="SAM" id="Phobius"/>
    </source>
</evidence>
<keyword evidence="4" id="KW-1133">Transmembrane helix</keyword>
<evidence type="ECO:0000259" key="5">
    <source>
        <dbReference type="Pfam" id="PF13458"/>
    </source>
</evidence>
<dbReference type="PANTHER" id="PTHR30483:SF6">
    <property type="entry name" value="PERIPLASMIC BINDING PROTEIN OF ABC TRANSPORTER FOR NATURAL AMINO ACIDS"/>
    <property type="match status" value="1"/>
</dbReference>
<proteinExistence type="predicted"/>
<gene>
    <name evidence="6" type="ORF">S03H2_18575</name>
</gene>
<feature type="domain" description="Leucine-binding protein" evidence="5">
    <location>
        <begin position="34"/>
        <end position="211"/>
    </location>
</feature>
<dbReference type="GO" id="GO:0006865">
    <property type="term" value="P:amino acid transport"/>
    <property type="evidence" value="ECO:0007669"/>
    <property type="project" value="UniProtKB-KW"/>
</dbReference>
<evidence type="ECO:0000313" key="6">
    <source>
        <dbReference type="EMBL" id="GAH39759.1"/>
    </source>
</evidence>
<keyword evidence="2" id="KW-0732">Signal</keyword>
<keyword evidence="1" id="KW-0813">Transport</keyword>
<dbReference type="EMBL" id="BARU01009644">
    <property type="protein sequence ID" value="GAH39759.1"/>
    <property type="molecule type" value="Genomic_DNA"/>
</dbReference>
<keyword evidence="3" id="KW-0029">Amino-acid transport</keyword>
<evidence type="ECO:0000256" key="3">
    <source>
        <dbReference type="ARBA" id="ARBA00022970"/>
    </source>
</evidence>
<organism evidence="6">
    <name type="scientific">marine sediment metagenome</name>
    <dbReference type="NCBI Taxonomy" id="412755"/>
    <lineage>
        <taxon>unclassified sequences</taxon>
        <taxon>metagenomes</taxon>
        <taxon>ecological metagenomes</taxon>
    </lineage>
</organism>
<evidence type="ECO:0000256" key="2">
    <source>
        <dbReference type="ARBA" id="ARBA00022729"/>
    </source>
</evidence>
<dbReference type="SUPFAM" id="SSF53822">
    <property type="entry name" value="Periplasmic binding protein-like I"/>
    <property type="match status" value="1"/>
</dbReference>
<accession>X1GDS1</accession>
<dbReference type="InterPro" id="IPR051010">
    <property type="entry name" value="BCAA_transport"/>
</dbReference>
<name>X1GDS1_9ZZZZ</name>